<evidence type="ECO:0000256" key="1">
    <source>
        <dbReference type="SAM" id="MobiDB-lite"/>
    </source>
</evidence>
<reference evidence="2 3" key="1">
    <citation type="submission" date="2016-10" db="EMBL/GenBank/DDBJ databases">
        <title>Genome sequence of Streptomyces gilvigriseus MUSC 26.</title>
        <authorList>
            <person name="Lee L.-H."/>
            <person name="Ser H.-L."/>
        </authorList>
    </citation>
    <scope>NUCLEOTIDE SEQUENCE [LARGE SCALE GENOMIC DNA]</scope>
    <source>
        <strain evidence="2 3">MUSC 26</strain>
    </source>
</reference>
<gene>
    <name evidence="2" type="ORF">BIV57_18170</name>
</gene>
<dbReference type="Proteomes" id="UP000243342">
    <property type="component" value="Unassembled WGS sequence"/>
</dbReference>
<protein>
    <submittedName>
        <fullName evidence="2">Uncharacterized protein</fullName>
    </submittedName>
</protein>
<keyword evidence="3" id="KW-1185">Reference proteome</keyword>
<feature type="region of interest" description="Disordered" evidence="1">
    <location>
        <begin position="1"/>
        <end position="23"/>
    </location>
</feature>
<dbReference type="STRING" id="1428644.BIV57_18170"/>
<organism evidence="2 3">
    <name type="scientific">Mangrovactinospora gilvigrisea</name>
    <dbReference type="NCBI Taxonomy" id="1428644"/>
    <lineage>
        <taxon>Bacteria</taxon>
        <taxon>Bacillati</taxon>
        <taxon>Actinomycetota</taxon>
        <taxon>Actinomycetes</taxon>
        <taxon>Kitasatosporales</taxon>
        <taxon>Streptomycetaceae</taxon>
        <taxon>Mangrovactinospora</taxon>
    </lineage>
</organism>
<dbReference type="EMBL" id="MLCF01000115">
    <property type="protein sequence ID" value="OIV36086.1"/>
    <property type="molecule type" value="Genomic_DNA"/>
</dbReference>
<dbReference type="RefSeq" id="WP_071657955.1">
    <property type="nucleotide sequence ID" value="NZ_MLCF01000115.1"/>
</dbReference>
<accession>A0A1J7BBS9</accession>
<dbReference type="AlphaFoldDB" id="A0A1J7BBS9"/>
<proteinExistence type="predicted"/>
<evidence type="ECO:0000313" key="3">
    <source>
        <dbReference type="Proteomes" id="UP000243342"/>
    </source>
</evidence>
<comment type="caution">
    <text evidence="2">The sequence shown here is derived from an EMBL/GenBank/DDBJ whole genome shotgun (WGS) entry which is preliminary data.</text>
</comment>
<sequence length="196" mass="21017">MYRDKGVNSATYLKPAAGPHHGRMVEQSSDEMVMDLIRAALQPRLEVVRQRGDVPACKVVAAAARNASDDGAQLHYLAHGIGLAGAMTLAVVAEHRGLGTDAFLVAMAQEDKLKPDPYPEVTELLGEFLKQDGSGKVGERLVELGRSNPERYLSVIVELADVTALLLRAMVGIGAAPSMDEALEDMAGMLHDWATE</sequence>
<name>A0A1J7BBS9_9ACTN</name>
<evidence type="ECO:0000313" key="2">
    <source>
        <dbReference type="EMBL" id="OIV36086.1"/>
    </source>
</evidence>